<organism evidence="6 7">
    <name type="scientific">Campylobacter portucalensis</name>
    <dbReference type="NCBI Taxonomy" id="2608384"/>
    <lineage>
        <taxon>Bacteria</taxon>
        <taxon>Pseudomonadati</taxon>
        <taxon>Campylobacterota</taxon>
        <taxon>Epsilonproteobacteria</taxon>
        <taxon>Campylobacterales</taxon>
        <taxon>Campylobacteraceae</taxon>
        <taxon>Campylobacter</taxon>
    </lineage>
</organism>
<evidence type="ECO:0008006" key="8">
    <source>
        <dbReference type="Google" id="ProtNLM"/>
    </source>
</evidence>
<feature type="transmembrane region" description="Helical" evidence="5">
    <location>
        <begin position="78"/>
        <end position="111"/>
    </location>
</feature>
<gene>
    <name evidence="6" type="ORF">F1B92_02930</name>
</gene>
<accession>A0A6L5WG80</accession>
<evidence type="ECO:0000256" key="4">
    <source>
        <dbReference type="ARBA" id="ARBA00023136"/>
    </source>
</evidence>
<evidence type="ECO:0000313" key="7">
    <source>
        <dbReference type="Proteomes" id="UP000476338"/>
    </source>
</evidence>
<sequence>MIKIFQLSIKDFLTKKFLILSFLPFFCAILILSAFMIFGGNEIFDALNQGAKTGDFNFLNEDKYPFLAKILTYKITRWIISAIFYTLASFLVVIFSVIMAAIIAGFLTPIISKDVNLKYYNIKIKNQPKFARILRLMIKEILIFLLLFLLSLPFLFIPIINIFVLNIPFFYLYHKFMLLDVASNTLEEYRFEILYKKSGGYMFIFACLIFYIVSLVPFLGVFLQIFFVINLSHILLNNECRLCKI</sequence>
<reference evidence="6 7" key="2">
    <citation type="submission" date="2020-03" db="EMBL/GenBank/DDBJ databases">
        <title>Campylobacter portucalensis sp. nov., a new species of Campylobacter isolated from the reproductive tract of bulls.</title>
        <authorList>
            <person name="Silva M.F."/>
            <person name="Pereira G."/>
            <person name="Carneiro C."/>
            <person name="Hemphill A."/>
            <person name="Mateus L."/>
            <person name="Lopes-Da-Costa L."/>
            <person name="Silva E."/>
        </authorList>
    </citation>
    <scope>NUCLEOTIDE SEQUENCE [LARGE SCALE GENOMIC DNA]</scope>
    <source>
        <strain evidence="6 7">FMV-PI01</strain>
    </source>
</reference>
<dbReference type="InterPro" id="IPR059112">
    <property type="entry name" value="CysZ/EI24"/>
</dbReference>
<keyword evidence="4 5" id="KW-0472">Membrane</keyword>
<dbReference type="EMBL" id="VWSJ01000007">
    <property type="protein sequence ID" value="MSN96158.1"/>
    <property type="molecule type" value="Genomic_DNA"/>
</dbReference>
<comment type="caution">
    <text evidence="6">The sequence shown here is derived from an EMBL/GenBank/DDBJ whole genome shotgun (WGS) entry which is preliminary data.</text>
</comment>
<evidence type="ECO:0000256" key="1">
    <source>
        <dbReference type="ARBA" id="ARBA00004141"/>
    </source>
</evidence>
<keyword evidence="3 5" id="KW-1133">Transmembrane helix</keyword>
<reference evidence="6 7" key="1">
    <citation type="submission" date="2019-09" db="EMBL/GenBank/DDBJ databases">
        <authorList>
            <person name="Silva M."/>
            <person name="Pereira G."/>
            <person name="Lopes-Da-Costa L."/>
            <person name="Silva E."/>
        </authorList>
    </citation>
    <scope>NUCLEOTIDE SEQUENCE [LARGE SCALE GENOMIC DNA]</scope>
    <source>
        <strain evidence="6 7">FMV-PI01</strain>
    </source>
</reference>
<keyword evidence="7" id="KW-1185">Reference proteome</keyword>
<dbReference type="Proteomes" id="UP000476338">
    <property type="component" value="Unassembled WGS sequence"/>
</dbReference>
<evidence type="ECO:0000256" key="5">
    <source>
        <dbReference type="SAM" id="Phobius"/>
    </source>
</evidence>
<evidence type="ECO:0000313" key="6">
    <source>
        <dbReference type="EMBL" id="MSN96158.1"/>
    </source>
</evidence>
<evidence type="ECO:0000256" key="2">
    <source>
        <dbReference type="ARBA" id="ARBA00022692"/>
    </source>
</evidence>
<dbReference type="RefSeq" id="WP_326833080.1">
    <property type="nucleotide sequence ID" value="NZ_VWSJ01000007.1"/>
</dbReference>
<comment type="subcellular location">
    <subcellularLocation>
        <location evidence="1">Membrane</location>
        <topology evidence="1">Multi-pass membrane protein</topology>
    </subcellularLocation>
</comment>
<keyword evidence="2 5" id="KW-0812">Transmembrane</keyword>
<proteinExistence type="predicted"/>
<evidence type="ECO:0000256" key="3">
    <source>
        <dbReference type="ARBA" id="ARBA00022989"/>
    </source>
</evidence>
<dbReference type="Pfam" id="PF07264">
    <property type="entry name" value="EI24"/>
    <property type="match status" value="1"/>
</dbReference>
<feature type="transmembrane region" description="Helical" evidence="5">
    <location>
        <begin position="200"/>
        <end position="229"/>
    </location>
</feature>
<name>A0A6L5WG80_9BACT</name>
<dbReference type="AlphaFoldDB" id="A0A6L5WG80"/>
<protein>
    <recommendedName>
        <fullName evidence="8">EI24 domain-containing protein</fullName>
    </recommendedName>
</protein>
<feature type="transmembrane region" description="Helical" evidence="5">
    <location>
        <begin position="17"/>
        <end position="38"/>
    </location>
</feature>